<sequence length="427" mass="47462">MREIRVYIAVGVVAFGICILVVASAFYVIVCIKRKKMKENYSSCNKSVNLELQQLNLSVRTTSEKKVSFESQIESLDGHVLPTTPGKTASGLVESYTVKELSIATDEFSSTNLIEGSVYHGRLKGKNVAVKFTDPGIISKIKFELFPSPTRFHPHIIRLLGVCSGTESHGSIMKTRDQFLVFEYAENGSLKDWLHGGLAMKSQFIASCSCFLTWNQRLKICLHVATALQYMHQIINPSYIHRNIKSRNIFLDKEFHAKVGNFGMDTCIQDENHPKEVYSSGNLSSSFPIAWDKGYIAPEHSNSDAFSPSIDIYAYGVVLLEILSGKPPIGRTKSENNDEIRLSDEIKAILASGKVEDKLREWMDTTLGENYSFDVAVVLANLASACVEGNPLRRPNAGEVVVKLSELVAEREEQVIIQDSSCRPLVA</sequence>
<dbReference type="Gene3D" id="1.10.510.10">
    <property type="entry name" value="Transferase(Phosphotransferase) domain 1"/>
    <property type="match status" value="1"/>
</dbReference>
<dbReference type="AlphaFoldDB" id="A0A5N6MM47"/>
<dbReference type="InterPro" id="IPR011009">
    <property type="entry name" value="Kinase-like_dom_sf"/>
</dbReference>
<dbReference type="PANTHER" id="PTHR45927">
    <property type="entry name" value="LYSM-DOMAIN RECEPTOR-LIKE KINASE-RELATED"/>
    <property type="match status" value="1"/>
</dbReference>
<keyword evidence="1" id="KW-0812">Transmembrane</keyword>
<dbReference type="Gene3D" id="3.30.200.20">
    <property type="entry name" value="Phosphorylase Kinase, domain 1"/>
    <property type="match status" value="1"/>
</dbReference>
<keyword evidence="1" id="KW-0472">Membrane</keyword>
<protein>
    <recommendedName>
        <fullName evidence="2">Protein kinase domain-containing protein</fullName>
    </recommendedName>
</protein>
<dbReference type="InterPro" id="IPR052611">
    <property type="entry name" value="Plant_RLK_LysM"/>
</dbReference>
<name>A0A5N6MM47_9ASTR</name>
<dbReference type="PROSITE" id="PS50011">
    <property type="entry name" value="PROTEIN_KINASE_DOM"/>
    <property type="match status" value="1"/>
</dbReference>
<keyword evidence="1" id="KW-1133">Transmembrane helix</keyword>
<evidence type="ECO:0000256" key="1">
    <source>
        <dbReference type="SAM" id="Phobius"/>
    </source>
</evidence>
<dbReference type="InterPro" id="IPR001245">
    <property type="entry name" value="Ser-Thr/Tyr_kinase_cat_dom"/>
</dbReference>
<dbReference type="OrthoDB" id="4062651at2759"/>
<accession>A0A5N6MM47</accession>
<dbReference type="GO" id="GO:0004672">
    <property type="term" value="F:protein kinase activity"/>
    <property type="evidence" value="ECO:0007669"/>
    <property type="project" value="InterPro"/>
</dbReference>
<dbReference type="PANTHER" id="PTHR45927:SF13">
    <property type="entry name" value="PROTEIN LYK2"/>
    <property type="match status" value="1"/>
</dbReference>
<comment type="caution">
    <text evidence="3">The sequence shown here is derived from an EMBL/GenBank/DDBJ whole genome shotgun (WGS) entry which is preliminary data.</text>
</comment>
<dbReference type="EMBL" id="SZYD01000015">
    <property type="protein sequence ID" value="KAD3641146.1"/>
    <property type="molecule type" value="Genomic_DNA"/>
</dbReference>
<dbReference type="InterPro" id="IPR000719">
    <property type="entry name" value="Prot_kinase_dom"/>
</dbReference>
<feature type="transmembrane region" description="Helical" evidence="1">
    <location>
        <begin position="6"/>
        <end position="30"/>
    </location>
</feature>
<keyword evidence="4" id="KW-1185">Reference proteome</keyword>
<dbReference type="GO" id="GO:0005524">
    <property type="term" value="F:ATP binding"/>
    <property type="evidence" value="ECO:0007669"/>
    <property type="project" value="InterPro"/>
</dbReference>
<organism evidence="3 4">
    <name type="scientific">Mikania micrantha</name>
    <name type="common">bitter vine</name>
    <dbReference type="NCBI Taxonomy" id="192012"/>
    <lineage>
        <taxon>Eukaryota</taxon>
        <taxon>Viridiplantae</taxon>
        <taxon>Streptophyta</taxon>
        <taxon>Embryophyta</taxon>
        <taxon>Tracheophyta</taxon>
        <taxon>Spermatophyta</taxon>
        <taxon>Magnoliopsida</taxon>
        <taxon>eudicotyledons</taxon>
        <taxon>Gunneridae</taxon>
        <taxon>Pentapetalae</taxon>
        <taxon>asterids</taxon>
        <taxon>campanulids</taxon>
        <taxon>Asterales</taxon>
        <taxon>Asteraceae</taxon>
        <taxon>Asteroideae</taxon>
        <taxon>Heliantheae alliance</taxon>
        <taxon>Eupatorieae</taxon>
        <taxon>Mikania</taxon>
    </lineage>
</organism>
<evidence type="ECO:0000259" key="2">
    <source>
        <dbReference type="PROSITE" id="PS50011"/>
    </source>
</evidence>
<evidence type="ECO:0000313" key="3">
    <source>
        <dbReference type="EMBL" id="KAD3641146.1"/>
    </source>
</evidence>
<dbReference type="Proteomes" id="UP000326396">
    <property type="component" value="Linkage Group LG5"/>
</dbReference>
<reference evidence="3 4" key="1">
    <citation type="submission" date="2019-05" db="EMBL/GenBank/DDBJ databases">
        <title>Mikania micrantha, genome provides insights into the molecular mechanism of rapid growth.</title>
        <authorList>
            <person name="Liu B."/>
        </authorList>
    </citation>
    <scope>NUCLEOTIDE SEQUENCE [LARGE SCALE GENOMIC DNA]</scope>
    <source>
        <strain evidence="3">NLD-2019</strain>
        <tissue evidence="3">Leaf</tissue>
    </source>
</reference>
<dbReference type="SUPFAM" id="SSF56112">
    <property type="entry name" value="Protein kinase-like (PK-like)"/>
    <property type="match status" value="1"/>
</dbReference>
<gene>
    <name evidence="3" type="ORF">E3N88_30370</name>
</gene>
<proteinExistence type="predicted"/>
<dbReference type="Pfam" id="PF07714">
    <property type="entry name" value="PK_Tyr_Ser-Thr"/>
    <property type="match status" value="1"/>
</dbReference>
<evidence type="ECO:0000313" key="4">
    <source>
        <dbReference type="Proteomes" id="UP000326396"/>
    </source>
</evidence>
<feature type="domain" description="Protein kinase" evidence="2">
    <location>
        <begin position="79"/>
        <end position="408"/>
    </location>
</feature>